<keyword evidence="2" id="KW-0540">Nuclease</keyword>
<dbReference type="Pfam" id="PF17770">
    <property type="entry name" value="RNase_J_C"/>
    <property type="match status" value="1"/>
</dbReference>
<comment type="caution">
    <text evidence="6">The sequence shown here is derived from an EMBL/GenBank/DDBJ whole genome shotgun (WGS) entry which is preliminary data.</text>
</comment>
<keyword evidence="3" id="KW-0269">Exonuclease</keyword>
<dbReference type="Proteomes" id="UP000177029">
    <property type="component" value="Unassembled WGS sequence"/>
</dbReference>
<dbReference type="InterPro" id="IPR036866">
    <property type="entry name" value="RibonucZ/Hydroxyglut_hydro"/>
</dbReference>
<dbReference type="InterPro" id="IPR042173">
    <property type="entry name" value="RNase_J_2"/>
</dbReference>
<evidence type="ECO:0000256" key="4">
    <source>
        <dbReference type="ARBA" id="ARBA00022884"/>
    </source>
</evidence>
<dbReference type="SUPFAM" id="SSF56281">
    <property type="entry name" value="Metallo-hydrolase/oxidoreductase"/>
    <property type="match status" value="1"/>
</dbReference>
<sequence>MGLGGLEEIGRNMSVFEYKNEILLIDMGLQFPEENTPGIDYIIPNVESLLPKRHNIKGIIITHGHYDHIGGIPHLLDKLGASIPIYATDLTREIIKRRQEDYSHAAKPIIHSIKDGQSMQISEHIKVHFYEIEHTIPDSIGLVIETPVGNFAYCTDLKIDFDAKGNPKDLGSFEKMKKHGIHTLFLDSTSAWKQGKSLSEEIVQKNIEDILAKAKGRIIVGMFASLLTRAGEIVKIAEKLDKKVILSGFSLKTNFQIAQNLGYIKVKKGTIVPVEEIRKYKDDKVLILSTGAQGEPRASMMKIANGENRYVSVKKGDTIIFSSSIIPGNEMAIQTLKDNLTRQGAKVIQTQDIDVHSGGHGPAEDLKLMIKTVQPKFFLPIHGMYYMRSANCENAQEMGVPEKNCILVDNGQIVDLLPDKVIATDMMVPANYVMVDGLGVGDVEEVVLRDRQALSSEGMIVVISTLDRRTGRFLKNPDIISRGFINLKMNKEFVEDIRKRIKVIVNRIPRAQSIEPDYLKALIRDQLGSFLYSKTKRRPMVLPVVIEV</sequence>
<reference evidence="6 7" key="1">
    <citation type="journal article" date="2016" name="Nat. Commun.">
        <title>Thousands of microbial genomes shed light on interconnected biogeochemical processes in an aquifer system.</title>
        <authorList>
            <person name="Anantharaman K."/>
            <person name="Brown C.T."/>
            <person name="Hug L.A."/>
            <person name="Sharon I."/>
            <person name="Castelle C.J."/>
            <person name="Probst A.J."/>
            <person name="Thomas B.C."/>
            <person name="Singh A."/>
            <person name="Wilkins M.J."/>
            <person name="Karaoz U."/>
            <person name="Brodie E.L."/>
            <person name="Williams K.H."/>
            <person name="Hubbard S.S."/>
            <person name="Banfield J.F."/>
        </authorList>
    </citation>
    <scope>NUCLEOTIDE SEQUENCE [LARGE SCALE GENOMIC DNA]</scope>
</reference>
<keyword evidence="1" id="KW-0963">Cytoplasm</keyword>
<dbReference type="InterPro" id="IPR004613">
    <property type="entry name" value="RNase_J"/>
</dbReference>
<dbReference type="InterPro" id="IPR001279">
    <property type="entry name" value="Metallo-B-lactamas"/>
</dbReference>
<dbReference type="Gene3D" id="3.40.50.10710">
    <property type="entry name" value="Metallo-hydrolase/oxidoreductase"/>
    <property type="match status" value="1"/>
</dbReference>
<dbReference type="Pfam" id="PF12706">
    <property type="entry name" value="Lactamase_B_2"/>
    <property type="match status" value="1"/>
</dbReference>
<proteinExistence type="predicted"/>
<dbReference type="Gene3D" id="3.60.15.10">
    <property type="entry name" value="Ribonuclease Z/Hydroxyacylglutathione hydrolase-like"/>
    <property type="match status" value="1"/>
</dbReference>
<dbReference type="PANTHER" id="PTHR43694:SF1">
    <property type="entry name" value="RIBONUCLEASE J"/>
    <property type="match status" value="1"/>
</dbReference>
<dbReference type="InterPro" id="IPR041636">
    <property type="entry name" value="RNase_J_C"/>
</dbReference>
<organism evidence="6 7">
    <name type="scientific">Candidatus Wolfebacteria bacterium RIFCSPHIGHO2_01_FULL_48_22</name>
    <dbReference type="NCBI Taxonomy" id="1802555"/>
    <lineage>
        <taxon>Bacteria</taxon>
        <taxon>Candidatus Wolfeibacteriota</taxon>
    </lineage>
</organism>
<feature type="domain" description="Metallo-beta-lactamase" evidence="5">
    <location>
        <begin position="10"/>
        <end position="207"/>
    </location>
</feature>
<name>A0A1F8DRM4_9BACT</name>
<accession>A0A1F8DRM4</accession>
<dbReference type="GO" id="GO:0046872">
    <property type="term" value="F:metal ion binding"/>
    <property type="evidence" value="ECO:0007669"/>
    <property type="project" value="InterPro"/>
</dbReference>
<evidence type="ECO:0000256" key="2">
    <source>
        <dbReference type="ARBA" id="ARBA00022722"/>
    </source>
</evidence>
<evidence type="ECO:0000313" key="7">
    <source>
        <dbReference type="Proteomes" id="UP000177029"/>
    </source>
</evidence>
<dbReference type="STRING" id="1802555.A2755_03570"/>
<evidence type="ECO:0000313" key="6">
    <source>
        <dbReference type="EMBL" id="OGM90619.1"/>
    </source>
</evidence>
<dbReference type="PANTHER" id="PTHR43694">
    <property type="entry name" value="RIBONUCLEASE J"/>
    <property type="match status" value="1"/>
</dbReference>
<dbReference type="GO" id="GO:0004527">
    <property type="term" value="F:exonuclease activity"/>
    <property type="evidence" value="ECO:0007669"/>
    <property type="project" value="UniProtKB-KW"/>
</dbReference>
<keyword evidence="4" id="KW-0694">RNA-binding</keyword>
<keyword evidence="3" id="KW-0378">Hydrolase</keyword>
<dbReference type="CDD" id="cd07714">
    <property type="entry name" value="RNaseJ_MBL-fold"/>
    <property type="match status" value="1"/>
</dbReference>
<dbReference type="Pfam" id="PF22505">
    <property type="entry name" value="RNase_J_b_CASP"/>
    <property type="match status" value="1"/>
</dbReference>
<dbReference type="NCBIfam" id="TIGR00649">
    <property type="entry name" value="MG423"/>
    <property type="match status" value="1"/>
</dbReference>
<dbReference type="SMART" id="SM00849">
    <property type="entry name" value="Lactamase_B"/>
    <property type="match status" value="1"/>
</dbReference>
<protein>
    <recommendedName>
        <fullName evidence="5">Metallo-beta-lactamase domain-containing protein</fullName>
    </recommendedName>
</protein>
<dbReference type="GO" id="GO:0003723">
    <property type="term" value="F:RNA binding"/>
    <property type="evidence" value="ECO:0007669"/>
    <property type="project" value="UniProtKB-KW"/>
</dbReference>
<dbReference type="EMBL" id="MGIP01000019">
    <property type="protein sequence ID" value="OGM90619.1"/>
    <property type="molecule type" value="Genomic_DNA"/>
</dbReference>
<evidence type="ECO:0000256" key="1">
    <source>
        <dbReference type="ARBA" id="ARBA00022490"/>
    </source>
</evidence>
<dbReference type="Gene3D" id="3.10.20.580">
    <property type="match status" value="1"/>
</dbReference>
<evidence type="ECO:0000256" key="3">
    <source>
        <dbReference type="ARBA" id="ARBA00022839"/>
    </source>
</evidence>
<gene>
    <name evidence="6" type="ORF">A2755_03570</name>
</gene>
<evidence type="ECO:0000259" key="5">
    <source>
        <dbReference type="SMART" id="SM00849"/>
    </source>
</evidence>
<dbReference type="AlphaFoldDB" id="A0A1F8DRM4"/>
<dbReference type="InterPro" id="IPR055132">
    <property type="entry name" value="RNase_J_b_CASP"/>
</dbReference>